<dbReference type="Pfam" id="PF14291">
    <property type="entry name" value="DUF4371"/>
    <property type="match status" value="1"/>
</dbReference>
<name>A0AAV0XUZ1_9HEMI</name>
<evidence type="ECO:0000313" key="4">
    <source>
        <dbReference type="Proteomes" id="UP001160148"/>
    </source>
</evidence>
<evidence type="ECO:0000259" key="2">
    <source>
        <dbReference type="SMART" id="SM00597"/>
    </source>
</evidence>
<dbReference type="SMART" id="SM00597">
    <property type="entry name" value="ZnF_TTF"/>
    <property type="match status" value="1"/>
</dbReference>
<dbReference type="Proteomes" id="UP001160148">
    <property type="component" value="Unassembled WGS sequence"/>
</dbReference>
<accession>A0AAV0XUZ1</accession>
<dbReference type="PANTHER" id="PTHR45749:SF37">
    <property type="entry name" value="OS05G0311600 PROTEIN"/>
    <property type="match status" value="1"/>
</dbReference>
<dbReference type="InterPro" id="IPR012337">
    <property type="entry name" value="RNaseH-like_sf"/>
</dbReference>
<dbReference type="InterPro" id="IPR006580">
    <property type="entry name" value="Znf_TTF"/>
</dbReference>
<dbReference type="EMBL" id="CARXXK010001029">
    <property type="protein sequence ID" value="CAI6372380.1"/>
    <property type="molecule type" value="Genomic_DNA"/>
</dbReference>
<dbReference type="SUPFAM" id="SSF53098">
    <property type="entry name" value="Ribonuclease H-like"/>
    <property type="match status" value="1"/>
</dbReference>
<proteinExistence type="predicted"/>
<feature type="domain" description="TTF-type" evidence="2">
    <location>
        <begin position="79"/>
        <end position="174"/>
    </location>
</feature>
<gene>
    <name evidence="3" type="ORF">MEUPH1_LOCUS26261</name>
</gene>
<organism evidence="3 4">
    <name type="scientific">Macrosiphum euphorbiae</name>
    <name type="common">potato aphid</name>
    <dbReference type="NCBI Taxonomy" id="13131"/>
    <lineage>
        <taxon>Eukaryota</taxon>
        <taxon>Metazoa</taxon>
        <taxon>Ecdysozoa</taxon>
        <taxon>Arthropoda</taxon>
        <taxon>Hexapoda</taxon>
        <taxon>Insecta</taxon>
        <taxon>Pterygota</taxon>
        <taxon>Neoptera</taxon>
        <taxon>Paraneoptera</taxon>
        <taxon>Hemiptera</taxon>
        <taxon>Sternorrhyncha</taxon>
        <taxon>Aphidomorpha</taxon>
        <taxon>Aphidoidea</taxon>
        <taxon>Aphididae</taxon>
        <taxon>Macrosiphini</taxon>
        <taxon>Macrosiphum</taxon>
    </lineage>
</organism>
<feature type="region of interest" description="Disordered" evidence="1">
    <location>
        <begin position="1"/>
        <end position="27"/>
    </location>
</feature>
<comment type="caution">
    <text evidence="3">The sequence shown here is derived from an EMBL/GenBank/DDBJ whole genome shotgun (WGS) entry which is preliminary data.</text>
</comment>
<dbReference type="AlphaFoldDB" id="A0AAV0XUZ1"/>
<protein>
    <recommendedName>
        <fullName evidence="2">TTF-type domain-containing protein</fullName>
    </recommendedName>
</protein>
<sequence>MFSIFNKKKNSDQLNVPEHTPTPLSAINTESITADENYDENELNDVDVPIDDELDLGNLSSGPRQPILKVYPKTKFGSQNRGFTPSYFSEFNWLEYSIKKDSVFCFPCRVFGTAARQTENTFTVIGFNNWKKLCGSRDSKTKKSKLSLHASTINHINCSIISKLSTANNEHIDKNRQYIKCLIDIVIFLGRQGLPFRGHRENEDALNKGNFKELCMLFSKHHIEFEKKYIFNSTNHTSWAIQNNLINICASYVRDNIVSEVKKGGMFSISCDEARSHREEKMSICIRYTNNLEVKERFLGFVDVSYSQNADALYSSIIDFLHFCNLSDIPIVGQSFDGANVMSGQKGGVQTKLKQIYPYAIYKHCMAHKLNLVIVDTCKYLKDLRKLFNGLEAIYTFLISFKK</sequence>
<dbReference type="InterPro" id="IPR025398">
    <property type="entry name" value="DUF4371"/>
</dbReference>
<dbReference type="PANTHER" id="PTHR45749">
    <property type="match status" value="1"/>
</dbReference>
<evidence type="ECO:0000256" key="1">
    <source>
        <dbReference type="SAM" id="MobiDB-lite"/>
    </source>
</evidence>
<keyword evidence="4" id="KW-1185">Reference proteome</keyword>
<evidence type="ECO:0000313" key="3">
    <source>
        <dbReference type="EMBL" id="CAI6372380.1"/>
    </source>
</evidence>
<reference evidence="3 4" key="1">
    <citation type="submission" date="2023-01" db="EMBL/GenBank/DDBJ databases">
        <authorList>
            <person name="Whitehead M."/>
        </authorList>
    </citation>
    <scope>NUCLEOTIDE SEQUENCE [LARGE SCALE GENOMIC DNA]</scope>
</reference>